<dbReference type="PANTHER" id="PTHR37841:SF1">
    <property type="entry name" value="DUF3298 DOMAIN-CONTAINING PROTEIN"/>
    <property type="match status" value="1"/>
</dbReference>
<protein>
    <recommendedName>
        <fullName evidence="4">WG repeat-containing protein</fullName>
    </recommendedName>
</protein>
<dbReference type="InterPro" id="IPR032774">
    <property type="entry name" value="WG_beta_rep"/>
</dbReference>
<name>A0A291QZ94_9BACT</name>
<gene>
    <name evidence="2" type="ORF">COR50_19910</name>
</gene>
<dbReference type="EMBL" id="CP023777">
    <property type="protein sequence ID" value="ATL49255.1"/>
    <property type="molecule type" value="Genomic_DNA"/>
</dbReference>
<dbReference type="OrthoDB" id="5464673at2"/>
<feature type="coiled-coil region" evidence="1">
    <location>
        <begin position="333"/>
        <end position="382"/>
    </location>
</feature>
<proteinExistence type="predicted"/>
<keyword evidence="3" id="KW-1185">Reference proteome</keyword>
<evidence type="ECO:0000313" key="3">
    <source>
        <dbReference type="Proteomes" id="UP000220133"/>
    </source>
</evidence>
<evidence type="ECO:0008006" key="4">
    <source>
        <dbReference type="Google" id="ProtNLM"/>
    </source>
</evidence>
<dbReference type="Pfam" id="PF14903">
    <property type="entry name" value="WG_beta_rep"/>
    <property type="match status" value="14"/>
</dbReference>
<dbReference type="Proteomes" id="UP000220133">
    <property type="component" value="Chromosome"/>
</dbReference>
<feature type="coiled-coil region" evidence="1">
    <location>
        <begin position="244"/>
        <end position="283"/>
    </location>
</feature>
<sequence length="1316" mass="150441">MMNMKKYLLLLLFLWPFFTLLAQRTEHKEVRFENVRGFSGLVTFDVTYTGFATVLSGKKAVLILEKYDASSEDLKALLKAGYDLRGYPESGYTPDQYSFVVQGQAKIGMLSFYGSTENKAIGLDKLQLDKNLGDFTTPDFKESMKEATRKWQQENEGSHWELTGSFTDIKVIELYISEFEETIKKVLGKAAVAERLESAEDAVSEAQKAMMYGNLSRAKSLLEKAYKLDPKNERMIQASKEYAVKKKEKDERDLQNMMIEAELARQERLRNEAAAEAKELKTLRSWQAGSPNNFSPQNRARLDELTKKETARNVQKINDIFEAGRERIRERSKQRLAEIDAEYERNVAALNEKFAREKRQTIAATERDKEKIRAENLQYEIQRLSKYGYRKGESEAEMKGNVRKMAAEIPANKFHDGLAPLKYFKYGYVNKNGDIIVPFKYDRAGDFHDGLASVSYEDIYLGNMYEEWKRKAGYINTSGKEVIPLKYEEAWDFKNGHAMVAIDFKYGVIDRTGNLIVPMEYQFLDYTSVGLIKAKKNNRFGYLDERTGRPVIPFQYERVLNFRDGLVAVKSNGKWGFLDNNGKVVIPFKFDDVKNGGFKDGLVSVVENGTTTKINRYGRRVDYSVYPFDIGDGMIPFRTKEGMYGFLNEAYELIIPPRYDKYQKFENGIALVEKNGKHGGVDTKGNEVIPVKYNSLGYRFLSGLLRVTDESGKSGYVDKSGNEVIPLKFDKAQSFNEETGLAVVQKNGRYGMIDTKGKTKIPFKYEYMSDYELTRLDLIEVKRNGKIGFLNGKGKTVIPVTFDKIVKSFFERTTAVLMKDGKQGVFNAQGKALVEVKYDTIAGFKDGLAFAKLDGKYGFVDSNGNAVIPFKYDSVYDFMKGFAEVHLNGTSFIINKKGEIQEGKEFILVSKFSEGIAMAMQHGKYGYVDENNRLLTSFKYDFLRFFQDGMGMVAVQKDAYSRLYGFVDRRGKEVIPPKYDNFDLKEGKYYNYYYFENGLVKAELNDKYGFINKEGKEVIPVIYRKVGEFSEGMVCVNNYGLDGFPEPQRGKWGYYDLDGNKVIDFRFSEARNFSDGYAYVEKGESKGFIDRTGKVVIPFTEKYKRISDFIDGIAIARNAEAWGFIDKKGQAVLPFEFTDINAGNGYVALQKDNKYGVVDKNGKTIIPFKYNRLFFELGGFMSNDKVTDFIVSMESDKWGLIRLSDGKQITSNKYDFISSFYDHDLTTFRMGDKWGVLDRDGRELLPAQYDVIKYYADAGFLAVSYNKKWGIVNKFGGIVIPVKYESIYRDDDEIIAVQSTGVKDIYNSSNFEIVSR</sequence>
<evidence type="ECO:0000256" key="1">
    <source>
        <dbReference type="SAM" id="Coils"/>
    </source>
</evidence>
<evidence type="ECO:0000313" key="2">
    <source>
        <dbReference type="EMBL" id="ATL49255.1"/>
    </source>
</evidence>
<reference evidence="2 3" key="1">
    <citation type="submission" date="2017-10" db="EMBL/GenBank/DDBJ databases">
        <title>Paenichitinophaga pekingensis gen. nov., sp. nov., isolated from activated sludge.</title>
        <authorList>
            <person name="Jin D."/>
            <person name="Kong X."/>
            <person name="Deng Y."/>
            <person name="Bai Z."/>
        </authorList>
    </citation>
    <scope>NUCLEOTIDE SEQUENCE [LARGE SCALE GENOMIC DNA]</scope>
    <source>
        <strain evidence="2 3">13</strain>
    </source>
</reference>
<dbReference type="PANTHER" id="PTHR37841">
    <property type="entry name" value="GLR2918 PROTEIN"/>
    <property type="match status" value="1"/>
</dbReference>
<dbReference type="KEGG" id="cbae:COR50_19910"/>
<accession>A0A291QZ94</accession>
<organism evidence="2 3">
    <name type="scientific">Chitinophaga caeni</name>
    <dbReference type="NCBI Taxonomy" id="2029983"/>
    <lineage>
        <taxon>Bacteria</taxon>
        <taxon>Pseudomonadati</taxon>
        <taxon>Bacteroidota</taxon>
        <taxon>Chitinophagia</taxon>
        <taxon>Chitinophagales</taxon>
        <taxon>Chitinophagaceae</taxon>
        <taxon>Chitinophaga</taxon>
    </lineage>
</organism>
<keyword evidence="1" id="KW-0175">Coiled coil</keyword>